<dbReference type="KEGG" id="nir:NSED_02060"/>
<dbReference type="OrthoDB" id="377312at2157"/>
<evidence type="ECO:0000256" key="1">
    <source>
        <dbReference type="SAM" id="Phobius"/>
    </source>
</evidence>
<dbReference type="RefSeq" id="WP_014964594.1">
    <property type="nucleotide sequence ID" value="NC_018656.1"/>
</dbReference>
<dbReference type="HOGENOM" id="CLU_1375464_0_0_2"/>
<protein>
    <submittedName>
        <fullName evidence="2">Copper binding protein, plastocyanin/azurin family</fullName>
    </submittedName>
</protein>
<dbReference type="NCBIfam" id="TIGR04296">
    <property type="entry name" value="PEFG-CTERM"/>
    <property type="match status" value="1"/>
</dbReference>
<reference evidence="2 3" key="1">
    <citation type="journal article" date="2012" name="J. Bacteriol.">
        <title>Draft Genome Sequence of an Ammonia-Oxidizing Archaeon, "Candidatus Nitrosopumilus sediminis" AR2, from Svalbard in the Arctic Circle.</title>
        <authorList>
            <person name="Park S.J."/>
            <person name="Kim J.G."/>
            <person name="Jung M.Y."/>
            <person name="Kim S.J."/>
            <person name="Cha I.T."/>
            <person name="Ghai R."/>
            <person name="Martin-Cuadrado A.B."/>
            <person name="Rodriguez-Valera F."/>
            <person name="Rhee S.K."/>
        </authorList>
    </citation>
    <scope>NUCLEOTIDE SEQUENCE [LARGE SCALE GENOMIC DNA]</scope>
    <source>
        <strain evidence="2 3">AR2</strain>
    </source>
</reference>
<dbReference type="STRING" id="1229909.NSED_02060"/>
<dbReference type="EMBL" id="CP003843">
    <property type="protein sequence ID" value="AFS82222.1"/>
    <property type="molecule type" value="Genomic_DNA"/>
</dbReference>
<dbReference type="Proteomes" id="UP000006100">
    <property type="component" value="Chromosome"/>
</dbReference>
<dbReference type="InterPro" id="IPR027560">
    <property type="entry name" value="PEFG-CTERM"/>
</dbReference>
<accession>K0BAV8</accession>
<dbReference type="AlphaFoldDB" id="K0BAV8"/>
<name>K0BAV8_9ARCH</name>
<evidence type="ECO:0000313" key="2">
    <source>
        <dbReference type="EMBL" id="AFS82222.1"/>
    </source>
</evidence>
<evidence type="ECO:0000313" key="3">
    <source>
        <dbReference type="Proteomes" id="UP000006100"/>
    </source>
</evidence>
<dbReference type="eggNOG" id="arCOG08716">
    <property type="taxonomic scope" value="Archaea"/>
</dbReference>
<feature type="transmembrane region" description="Helical" evidence="1">
    <location>
        <begin position="170"/>
        <end position="188"/>
    </location>
</feature>
<organism evidence="2 3">
    <name type="scientific">Candidatus Nitrosopumilus sediminis</name>
    <dbReference type="NCBI Taxonomy" id="1229909"/>
    <lineage>
        <taxon>Archaea</taxon>
        <taxon>Nitrososphaerota</taxon>
        <taxon>Nitrososphaeria</taxon>
        <taxon>Nitrosopumilales</taxon>
        <taxon>Nitrosopumilaceae</taxon>
        <taxon>Nitrosopumilus</taxon>
    </lineage>
</organism>
<keyword evidence="1" id="KW-1133">Transmembrane helix</keyword>
<dbReference type="GeneID" id="13697429"/>
<sequence>MSKSFKIHPKKMKFIHGFSIVIVSLFVLSSFSVNVFAQEEIILTPLSLGANHLGSMIKIETVSDDGSTWIFVTSTEPVEREHMTINVRFTDKNGQEITDVNYDIIVTQDDQIILDKTMVNQQMGIGDHLTEELPSNENVNIKITLQGTGANIPITGPHGESLEIKVVPEFGTIAMMILVVSIVSIVVISTKSKLSLKL</sequence>
<proteinExistence type="predicted"/>
<keyword evidence="3" id="KW-1185">Reference proteome</keyword>
<keyword evidence="1" id="KW-0812">Transmembrane</keyword>
<gene>
    <name evidence="2" type="ORF">NSED_02060</name>
</gene>
<keyword evidence="1" id="KW-0472">Membrane</keyword>
<dbReference type="PATRIC" id="fig|1229909.8.peg.433"/>